<feature type="region of interest" description="Disordered" evidence="1">
    <location>
        <begin position="316"/>
        <end position="372"/>
    </location>
</feature>
<evidence type="ECO:0000256" key="1">
    <source>
        <dbReference type="SAM" id="MobiDB-lite"/>
    </source>
</evidence>
<proteinExistence type="predicted"/>
<gene>
    <name evidence="2" type="ORF">PCOR1329_LOCUS17786</name>
</gene>
<accession>A0ABN9RCA8</accession>
<name>A0ABN9RCA8_9DINO</name>
<protein>
    <submittedName>
        <fullName evidence="2">Uncharacterized protein</fullName>
    </submittedName>
</protein>
<feature type="region of interest" description="Disordered" evidence="1">
    <location>
        <begin position="58"/>
        <end position="83"/>
    </location>
</feature>
<dbReference type="Proteomes" id="UP001189429">
    <property type="component" value="Unassembled WGS sequence"/>
</dbReference>
<sequence>MRCRPRAAPGQQGQKILPSTRGGHEAAAGGGPHGAESERPAASLLDAAAALRTSACLPWGRGSTRTTTAGSGEGFPSSCSTSTEYASPTIGGLALASLRGEGISEKLRQSGGDTTPLPLAPEREDPFAASLMVRQRSLGHCDSMLDMESAGRSDDSDAVADGGEEAGWRTPPRRTADAAADGGGAVQRKLSFARGNPPHFCVAARGVPQERQRTRADSAAAPPAGRPGGCCDLAGSPQKSSLRNRTNAMGASMLNIAAYAERSGAGAASDGEGEAGAPRDTRAPPPAGGSPCRRIRTGRSNAMGASMLNISAYAEESGAGGASDGEDEDGAQRSTQPAAGWAGRRIRTEQEQCHGGIHAEHRGVRRAARRGW</sequence>
<reference evidence="2" key="1">
    <citation type="submission" date="2023-10" db="EMBL/GenBank/DDBJ databases">
        <authorList>
            <person name="Chen Y."/>
            <person name="Shah S."/>
            <person name="Dougan E. K."/>
            <person name="Thang M."/>
            <person name="Chan C."/>
        </authorList>
    </citation>
    <scope>NUCLEOTIDE SEQUENCE [LARGE SCALE GENOMIC DNA]</scope>
</reference>
<evidence type="ECO:0000313" key="3">
    <source>
        <dbReference type="Proteomes" id="UP001189429"/>
    </source>
</evidence>
<organism evidence="2 3">
    <name type="scientific">Prorocentrum cordatum</name>
    <dbReference type="NCBI Taxonomy" id="2364126"/>
    <lineage>
        <taxon>Eukaryota</taxon>
        <taxon>Sar</taxon>
        <taxon>Alveolata</taxon>
        <taxon>Dinophyceae</taxon>
        <taxon>Prorocentrales</taxon>
        <taxon>Prorocentraceae</taxon>
        <taxon>Prorocentrum</taxon>
    </lineage>
</organism>
<keyword evidence="3" id="KW-1185">Reference proteome</keyword>
<feature type="region of interest" description="Disordered" evidence="1">
    <location>
        <begin position="1"/>
        <end position="40"/>
    </location>
</feature>
<feature type="compositionally biased region" description="Basic residues" evidence="1">
    <location>
        <begin position="363"/>
        <end position="372"/>
    </location>
</feature>
<feature type="compositionally biased region" description="Basic and acidic residues" evidence="1">
    <location>
        <begin position="346"/>
        <end position="362"/>
    </location>
</feature>
<feature type="region of interest" description="Disordered" evidence="1">
    <location>
        <begin position="148"/>
        <end position="183"/>
    </location>
</feature>
<evidence type="ECO:0000313" key="2">
    <source>
        <dbReference type="EMBL" id="CAK0814091.1"/>
    </source>
</evidence>
<feature type="region of interest" description="Disordered" evidence="1">
    <location>
        <begin position="205"/>
        <end position="230"/>
    </location>
</feature>
<dbReference type="EMBL" id="CAUYUJ010005557">
    <property type="protein sequence ID" value="CAK0814091.1"/>
    <property type="molecule type" value="Genomic_DNA"/>
</dbReference>
<feature type="region of interest" description="Disordered" evidence="1">
    <location>
        <begin position="265"/>
        <end position="297"/>
    </location>
</feature>
<feature type="compositionally biased region" description="Low complexity" evidence="1">
    <location>
        <begin position="58"/>
        <end position="70"/>
    </location>
</feature>
<comment type="caution">
    <text evidence="2">The sequence shown here is derived from an EMBL/GenBank/DDBJ whole genome shotgun (WGS) entry which is preliminary data.</text>
</comment>